<dbReference type="SMART" id="SM00448">
    <property type="entry name" value="REC"/>
    <property type="match status" value="1"/>
</dbReference>
<evidence type="ECO:0000313" key="4">
    <source>
        <dbReference type="EMBL" id="WNY27958.1"/>
    </source>
</evidence>
<dbReference type="SUPFAM" id="SSF52172">
    <property type="entry name" value="CheY-like"/>
    <property type="match status" value="1"/>
</dbReference>
<dbReference type="RefSeq" id="WP_316559526.1">
    <property type="nucleotide sequence ID" value="NZ_CP131062.1"/>
</dbReference>
<dbReference type="EMBL" id="CP131062">
    <property type="protein sequence ID" value="WNY27958.1"/>
    <property type="molecule type" value="Genomic_DNA"/>
</dbReference>
<dbReference type="PANTHER" id="PTHR44591">
    <property type="entry name" value="STRESS RESPONSE REGULATOR PROTEIN 1"/>
    <property type="match status" value="1"/>
</dbReference>
<evidence type="ECO:0000256" key="1">
    <source>
        <dbReference type="ARBA" id="ARBA00022553"/>
    </source>
</evidence>
<dbReference type="KEGG" id="mees:MmiEs2_01370"/>
<evidence type="ECO:0000256" key="2">
    <source>
        <dbReference type="PROSITE-ProRule" id="PRU00169"/>
    </source>
</evidence>
<gene>
    <name evidence="4" type="primary">divK</name>
    <name evidence="4" type="ORF">MmiEs2_01370</name>
</gene>
<accession>A0AA96V842</accession>
<feature type="domain" description="Response regulatory" evidence="3">
    <location>
        <begin position="3"/>
        <end position="118"/>
    </location>
</feature>
<dbReference type="PROSITE" id="PS50110">
    <property type="entry name" value="RESPONSE_REGULATORY"/>
    <property type="match status" value="1"/>
</dbReference>
<dbReference type="Proteomes" id="UP001302662">
    <property type="component" value="Chromosome"/>
</dbReference>
<dbReference type="InterPro" id="IPR050595">
    <property type="entry name" value="Bact_response_regulator"/>
</dbReference>
<keyword evidence="1 2" id="KW-0597">Phosphoprotein</keyword>
<dbReference type="Gene3D" id="3.40.50.2300">
    <property type="match status" value="1"/>
</dbReference>
<keyword evidence="5" id="KW-1185">Reference proteome</keyword>
<dbReference type="CDD" id="cd17546">
    <property type="entry name" value="REC_hyHK_CKI1_RcsC-like"/>
    <property type="match status" value="1"/>
</dbReference>
<dbReference type="InterPro" id="IPR001789">
    <property type="entry name" value="Sig_transdc_resp-reg_receiver"/>
</dbReference>
<feature type="modified residue" description="4-aspartylphosphate" evidence="2">
    <location>
        <position position="52"/>
    </location>
</feature>
<dbReference type="InterPro" id="IPR011006">
    <property type="entry name" value="CheY-like_superfamily"/>
</dbReference>
<sequence length="119" mass="13551">MKHILLIEDNIMNSELIIDILEIENYSVSAAADGKSALDILKKESFDLILTDINLPKMDGLELVRRIREETDQKAKVIAMSSDVETKDGKQFTEVGFDGFIQKPFKIKEFRDYIKSLLG</sequence>
<evidence type="ECO:0000313" key="5">
    <source>
        <dbReference type="Proteomes" id="UP001302662"/>
    </source>
</evidence>
<name>A0AA96V842_9EURY</name>
<dbReference type="PANTHER" id="PTHR44591:SF3">
    <property type="entry name" value="RESPONSE REGULATORY DOMAIN-CONTAINING PROTEIN"/>
    <property type="match status" value="1"/>
</dbReference>
<dbReference type="Pfam" id="PF00072">
    <property type="entry name" value="Response_reg"/>
    <property type="match status" value="1"/>
</dbReference>
<organism evidence="4 5">
    <name type="scientific">Methanimicrococcus stummii</name>
    <dbReference type="NCBI Taxonomy" id="3028294"/>
    <lineage>
        <taxon>Archaea</taxon>
        <taxon>Methanobacteriati</taxon>
        <taxon>Methanobacteriota</taxon>
        <taxon>Stenosarchaea group</taxon>
        <taxon>Methanomicrobia</taxon>
        <taxon>Methanosarcinales</taxon>
        <taxon>Methanosarcinaceae</taxon>
        <taxon>Methanimicrococcus</taxon>
    </lineage>
</organism>
<protein>
    <submittedName>
        <fullName evidence="4">Polar-differentiation response regulator DivK</fullName>
    </submittedName>
</protein>
<dbReference type="GO" id="GO:0000160">
    <property type="term" value="P:phosphorelay signal transduction system"/>
    <property type="evidence" value="ECO:0007669"/>
    <property type="project" value="InterPro"/>
</dbReference>
<dbReference type="GeneID" id="85196588"/>
<dbReference type="AlphaFoldDB" id="A0AA96V842"/>
<reference evidence="4 5" key="1">
    <citation type="submission" date="2023-07" db="EMBL/GenBank/DDBJ databases">
        <title>Closed genome sequence of Methanimicrococcus sp. Es2.</title>
        <authorList>
            <person name="Protasov E."/>
            <person name="Platt K."/>
            <person name="Reeh H."/>
            <person name="Poehlein A."/>
            <person name="Daniel R."/>
            <person name="Brune A."/>
        </authorList>
    </citation>
    <scope>NUCLEOTIDE SEQUENCE [LARGE SCALE GENOMIC DNA]</scope>
    <source>
        <strain evidence="4 5">Es2</strain>
    </source>
</reference>
<evidence type="ECO:0000259" key="3">
    <source>
        <dbReference type="PROSITE" id="PS50110"/>
    </source>
</evidence>
<proteinExistence type="predicted"/>